<evidence type="ECO:0000313" key="4">
    <source>
        <dbReference type="EMBL" id="GAA3380528.1"/>
    </source>
</evidence>
<keyword evidence="2" id="KW-1133">Transmembrane helix</keyword>
<evidence type="ECO:0000256" key="1">
    <source>
        <dbReference type="SAM" id="MobiDB-lite"/>
    </source>
</evidence>
<organism evidence="3 5">
    <name type="scientific">Streptomyces sannanensis</name>
    <dbReference type="NCBI Taxonomy" id="285536"/>
    <lineage>
        <taxon>Bacteria</taxon>
        <taxon>Bacillati</taxon>
        <taxon>Actinomycetota</taxon>
        <taxon>Actinomycetes</taxon>
        <taxon>Kitasatosporales</taxon>
        <taxon>Streptomycetaceae</taxon>
        <taxon>Streptomyces</taxon>
    </lineage>
</organism>
<evidence type="ECO:0000313" key="3">
    <source>
        <dbReference type="EMBL" id="GAA3367172.1"/>
    </source>
</evidence>
<gene>
    <name evidence="3" type="ORF">GCM10020367_00330</name>
    <name evidence="4" type="ORF">GCM10020367_68510</name>
</gene>
<keyword evidence="5" id="KW-1185">Reference proteome</keyword>
<reference evidence="3" key="3">
    <citation type="submission" date="2023-12" db="EMBL/GenBank/DDBJ databases">
        <authorList>
            <person name="Sun Q."/>
            <person name="Inoue M."/>
        </authorList>
    </citation>
    <scope>NUCLEOTIDE SEQUENCE</scope>
    <source>
        <strain evidence="3">JCM 9651</strain>
    </source>
</reference>
<reference evidence="3" key="1">
    <citation type="journal article" date="2014" name="Int. J. Syst. Evol. Microbiol.">
        <title>Complete genome of a new Firmicutes species belonging to the dominant human colonic microbiota ('Ruminococcus bicirculans') reveals two chromosomes and a selective capacity to utilize plant glucans.</title>
        <authorList>
            <consortium name="NISC Comparative Sequencing Program"/>
            <person name="Wegmann U."/>
            <person name="Louis P."/>
            <person name="Goesmann A."/>
            <person name="Henrissat B."/>
            <person name="Duncan S.H."/>
            <person name="Flint H.J."/>
        </authorList>
    </citation>
    <scope>NUCLEOTIDE SEQUENCE</scope>
    <source>
        <strain evidence="3">JCM 9651</strain>
    </source>
</reference>
<sequence>MYAADSVLKGPGPQGAHEYPSHGWWTDPPPPWTSDRMLVAMGDAPHEVSAWRQGRNPQRRKIGVLGWALLVLLMLALSTLGPR</sequence>
<comment type="caution">
    <text evidence="3">The sequence shown here is derived from an EMBL/GenBank/DDBJ whole genome shotgun (WGS) entry which is preliminary data.</text>
</comment>
<keyword evidence="2" id="KW-0472">Membrane</keyword>
<proteinExistence type="predicted"/>
<evidence type="ECO:0000256" key="2">
    <source>
        <dbReference type="SAM" id="Phobius"/>
    </source>
</evidence>
<name>A0ABP6S3C0_9ACTN</name>
<accession>A0ABP6S3C0</accession>
<protein>
    <submittedName>
        <fullName evidence="3">Uncharacterized protein</fullName>
    </submittedName>
</protein>
<feature type="region of interest" description="Disordered" evidence="1">
    <location>
        <begin position="1"/>
        <end position="25"/>
    </location>
</feature>
<dbReference type="EMBL" id="BAAAYL010000001">
    <property type="protein sequence ID" value="GAA3367172.1"/>
    <property type="molecule type" value="Genomic_DNA"/>
</dbReference>
<keyword evidence="2" id="KW-0812">Transmembrane</keyword>
<reference evidence="5" key="2">
    <citation type="journal article" date="2019" name="Int. J. Syst. Evol. Microbiol.">
        <title>The Global Catalogue of Microorganisms (GCM) 10K type strain sequencing project: providing services to taxonomists for standard genome sequencing and annotation.</title>
        <authorList>
            <consortium name="The Broad Institute Genomics Platform"/>
            <consortium name="The Broad Institute Genome Sequencing Center for Infectious Disease"/>
            <person name="Wu L."/>
            <person name="Ma J."/>
        </authorList>
    </citation>
    <scope>NUCLEOTIDE SEQUENCE [LARGE SCALE GENOMIC DNA]</scope>
    <source>
        <strain evidence="5">JCM 9651</strain>
    </source>
</reference>
<feature type="transmembrane region" description="Helical" evidence="2">
    <location>
        <begin position="62"/>
        <end position="81"/>
    </location>
</feature>
<dbReference type="Proteomes" id="UP001499990">
    <property type="component" value="Unassembled WGS sequence"/>
</dbReference>
<dbReference type="EMBL" id="BAAAYL010000001">
    <property type="protein sequence ID" value="GAA3380528.1"/>
    <property type="molecule type" value="Genomic_DNA"/>
</dbReference>
<evidence type="ECO:0000313" key="5">
    <source>
        <dbReference type="Proteomes" id="UP001499990"/>
    </source>
</evidence>